<sequence>MTTKIHALIDGRCRPLVLQLTAGNVNDTTQFAPLLADLRVARPGRGRPRTRPDHLLADRGYSSRANRELLRRRGIAHTIPEPRDQQANRRRRGSAGGRPVGSAGGRPVGFDKARYKRRNVVERGFCQLKHWRGLATRYDRHARNYLGALHLAALLTWLP</sequence>
<dbReference type="GO" id="GO:0003677">
    <property type="term" value="F:DNA binding"/>
    <property type="evidence" value="ECO:0007669"/>
    <property type="project" value="InterPro"/>
</dbReference>
<dbReference type="GO" id="GO:0006313">
    <property type="term" value="P:DNA transposition"/>
    <property type="evidence" value="ECO:0007669"/>
    <property type="project" value="InterPro"/>
</dbReference>
<organism evidence="3 4">
    <name type="scientific">Pseudonocardia halophobica</name>
    <dbReference type="NCBI Taxonomy" id="29401"/>
    <lineage>
        <taxon>Bacteria</taxon>
        <taxon>Bacillati</taxon>
        <taxon>Actinomycetota</taxon>
        <taxon>Actinomycetes</taxon>
        <taxon>Pseudonocardiales</taxon>
        <taxon>Pseudonocardiaceae</taxon>
        <taxon>Pseudonocardia</taxon>
    </lineage>
</organism>
<dbReference type="GO" id="GO:0004803">
    <property type="term" value="F:transposase activity"/>
    <property type="evidence" value="ECO:0007669"/>
    <property type="project" value="InterPro"/>
</dbReference>
<name>A0A9W6KZE9_9PSEU</name>
<evidence type="ECO:0000256" key="1">
    <source>
        <dbReference type="SAM" id="MobiDB-lite"/>
    </source>
</evidence>
<feature type="region of interest" description="Disordered" evidence="1">
    <location>
        <begin position="72"/>
        <end position="111"/>
    </location>
</feature>
<protein>
    <submittedName>
        <fullName evidence="3">IS5 family transposase</fullName>
    </submittedName>
</protein>
<dbReference type="PANTHER" id="PTHR30007:SF1">
    <property type="entry name" value="BLR1914 PROTEIN"/>
    <property type="match status" value="1"/>
</dbReference>
<evidence type="ECO:0000313" key="4">
    <source>
        <dbReference type="Proteomes" id="UP001143463"/>
    </source>
</evidence>
<dbReference type="Pfam" id="PF01609">
    <property type="entry name" value="DDE_Tnp_1"/>
    <property type="match status" value="1"/>
</dbReference>
<reference evidence="3" key="1">
    <citation type="journal article" date="2014" name="Int. J. Syst. Evol. Microbiol.">
        <title>Complete genome sequence of Corynebacterium casei LMG S-19264T (=DSM 44701T), isolated from a smear-ripened cheese.</title>
        <authorList>
            <consortium name="US DOE Joint Genome Institute (JGI-PGF)"/>
            <person name="Walter F."/>
            <person name="Albersmeier A."/>
            <person name="Kalinowski J."/>
            <person name="Ruckert C."/>
        </authorList>
    </citation>
    <scope>NUCLEOTIDE SEQUENCE</scope>
    <source>
        <strain evidence="3">VKM Ac-1069</strain>
    </source>
</reference>
<reference evidence="3" key="2">
    <citation type="submission" date="2023-01" db="EMBL/GenBank/DDBJ databases">
        <authorList>
            <person name="Sun Q."/>
            <person name="Evtushenko L."/>
        </authorList>
    </citation>
    <scope>NUCLEOTIDE SEQUENCE</scope>
    <source>
        <strain evidence="3">VKM Ac-1069</strain>
    </source>
</reference>
<gene>
    <name evidence="3" type="ORF">GCM10017577_11000</name>
</gene>
<feature type="domain" description="Transposase IS4-like" evidence="2">
    <location>
        <begin position="2"/>
        <end position="155"/>
    </location>
</feature>
<evidence type="ECO:0000313" key="3">
    <source>
        <dbReference type="EMBL" id="GLL09960.1"/>
    </source>
</evidence>
<evidence type="ECO:0000259" key="2">
    <source>
        <dbReference type="Pfam" id="PF01609"/>
    </source>
</evidence>
<proteinExistence type="predicted"/>
<accession>A0A9W6KZE9</accession>
<comment type="caution">
    <text evidence="3">The sequence shown here is derived from an EMBL/GenBank/DDBJ whole genome shotgun (WGS) entry which is preliminary data.</text>
</comment>
<feature type="compositionally biased region" description="Gly residues" evidence="1">
    <location>
        <begin position="94"/>
        <end position="107"/>
    </location>
</feature>
<dbReference type="NCBIfam" id="NF033580">
    <property type="entry name" value="transpos_IS5_3"/>
    <property type="match status" value="1"/>
</dbReference>
<dbReference type="AlphaFoldDB" id="A0A9W6KZE9"/>
<dbReference type="PANTHER" id="PTHR30007">
    <property type="entry name" value="PHP DOMAIN PROTEIN"/>
    <property type="match status" value="1"/>
</dbReference>
<keyword evidence="4" id="KW-1185">Reference proteome</keyword>
<dbReference type="EMBL" id="BSFQ01000003">
    <property type="protein sequence ID" value="GLL09960.1"/>
    <property type="molecule type" value="Genomic_DNA"/>
</dbReference>
<dbReference type="Proteomes" id="UP001143463">
    <property type="component" value="Unassembled WGS sequence"/>
</dbReference>
<dbReference type="InterPro" id="IPR002559">
    <property type="entry name" value="Transposase_11"/>
</dbReference>